<feature type="signal peptide" evidence="3">
    <location>
        <begin position="1"/>
        <end position="28"/>
    </location>
</feature>
<dbReference type="InterPro" id="IPR036378">
    <property type="entry name" value="FAS1_dom_sf"/>
</dbReference>
<feature type="compositionally biased region" description="Basic residues" evidence="2">
    <location>
        <begin position="218"/>
        <end position="245"/>
    </location>
</feature>
<feature type="domain" description="FAS1" evidence="4">
    <location>
        <begin position="48"/>
        <end position="181"/>
    </location>
</feature>
<reference evidence="5" key="1">
    <citation type="submission" date="2019-03" db="EMBL/GenBank/DDBJ databases">
        <authorList>
            <person name="Mank J."/>
            <person name="Almeida P."/>
        </authorList>
    </citation>
    <scope>NUCLEOTIDE SEQUENCE</scope>
    <source>
        <strain evidence="5">78183</strain>
    </source>
</reference>
<dbReference type="PANTHER" id="PTHR33985">
    <property type="entry name" value="OS02G0491300 PROTEIN-RELATED"/>
    <property type="match status" value="1"/>
</dbReference>
<accession>A0A6N2KNT1</accession>
<organism evidence="5">
    <name type="scientific">Salix viminalis</name>
    <name type="common">Common osier</name>
    <name type="synonym">Basket willow</name>
    <dbReference type="NCBI Taxonomy" id="40686"/>
    <lineage>
        <taxon>Eukaryota</taxon>
        <taxon>Viridiplantae</taxon>
        <taxon>Streptophyta</taxon>
        <taxon>Embryophyta</taxon>
        <taxon>Tracheophyta</taxon>
        <taxon>Spermatophyta</taxon>
        <taxon>Magnoliopsida</taxon>
        <taxon>eudicotyledons</taxon>
        <taxon>Gunneridae</taxon>
        <taxon>Pentapetalae</taxon>
        <taxon>rosids</taxon>
        <taxon>fabids</taxon>
        <taxon>Malpighiales</taxon>
        <taxon>Salicaceae</taxon>
        <taxon>Saliceae</taxon>
        <taxon>Salix</taxon>
    </lineage>
</organism>
<dbReference type="InterPro" id="IPR000782">
    <property type="entry name" value="FAS1_domain"/>
</dbReference>
<evidence type="ECO:0000313" key="5">
    <source>
        <dbReference type="EMBL" id="VFU24904.1"/>
    </source>
</evidence>
<evidence type="ECO:0000256" key="2">
    <source>
        <dbReference type="SAM" id="MobiDB-lite"/>
    </source>
</evidence>
<evidence type="ECO:0000256" key="3">
    <source>
        <dbReference type="SAM" id="SignalP"/>
    </source>
</evidence>
<dbReference type="SUPFAM" id="SSF82153">
    <property type="entry name" value="FAS1 domain"/>
    <property type="match status" value="1"/>
</dbReference>
<protein>
    <recommendedName>
        <fullName evidence="4">FAS1 domain-containing protein</fullName>
    </recommendedName>
</protein>
<dbReference type="PANTHER" id="PTHR33985:SF15">
    <property type="entry name" value="FASCICLIN-LIKE ARABINOGALACTAN PROTEIN 19"/>
    <property type="match status" value="1"/>
</dbReference>
<evidence type="ECO:0000259" key="4">
    <source>
        <dbReference type="Pfam" id="PF02469"/>
    </source>
</evidence>
<name>A0A6N2KNT1_SALVM</name>
<dbReference type="AlphaFoldDB" id="A0A6N2KNT1"/>
<gene>
    <name evidence="5" type="ORF">SVIM_LOCUS51646</name>
</gene>
<dbReference type="EMBL" id="CAADRP010000213">
    <property type="protein sequence ID" value="VFU24904.1"/>
    <property type="molecule type" value="Genomic_DNA"/>
</dbReference>
<feature type="chain" id="PRO_5026932434" description="FAS1 domain-containing protein" evidence="3">
    <location>
        <begin position="29"/>
        <end position="292"/>
    </location>
</feature>
<dbReference type="Gene3D" id="2.30.180.10">
    <property type="entry name" value="FAS1 domain"/>
    <property type="match status" value="1"/>
</dbReference>
<dbReference type="InterPro" id="IPR052806">
    <property type="entry name" value="Fasciclin-like_AGP"/>
</dbReference>
<feature type="compositionally biased region" description="Gly residues" evidence="2">
    <location>
        <begin position="269"/>
        <end position="278"/>
    </location>
</feature>
<sequence>MRPQDLMINNATSKILLLLLSLLHQITTATLTDQQLELALLSLRSHGYTLFPNAISTSDLRFHLLNQTSNATSTFTLFSPPDSLLFSVDLSSTASHYTKSLFLHVSPSRLSMSDFRNLTAASGGTYIDSLVPNHRLLINNSLAQLNGTVDGSVLVNRVRVSVPDLFLGPDIAVHGLDGILVAGFDDKVEDTSFEAATSSPANEIWSAELNSPPAVRFPARKRNGKNRRRNGKNRRRNGKNRRRNGRNGGITRSHHRGPRIHDGFRRGGGRNIGGGTRGDGTHGAFSKYNNRL</sequence>
<proteinExistence type="inferred from homology"/>
<keyword evidence="3" id="KW-0732">Signal</keyword>
<dbReference type="Pfam" id="PF02469">
    <property type="entry name" value="Fasciclin"/>
    <property type="match status" value="1"/>
</dbReference>
<feature type="region of interest" description="Disordered" evidence="2">
    <location>
        <begin position="204"/>
        <end position="292"/>
    </location>
</feature>
<evidence type="ECO:0000256" key="1">
    <source>
        <dbReference type="ARBA" id="ARBA00007843"/>
    </source>
</evidence>
<comment type="similarity">
    <text evidence="1">Belongs to the fasciclin-like AGP family.</text>
</comment>